<dbReference type="Gene3D" id="3.90.230.10">
    <property type="entry name" value="Creatinase/methionine aminopeptidase superfamily"/>
    <property type="match status" value="1"/>
</dbReference>
<dbReference type="PANTHER" id="PTHR46112">
    <property type="entry name" value="AMINOPEPTIDASE"/>
    <property type="match status" value="1"/>
</dbReference>
<keyword evidence="3" id="KW-1185">Reference proteome</keyword>
<evidence type="ECO:0000259" key="1">
    <source>
        <dbReference type="Pfam" id="PF01321"/>
    </source>
</evidence>
<dbReference type="Proteomes" id="UP000261231">
    <property type="component" value="Unassembled WGS sequence"/>
</dbReference>
<organism evidence="2 3">
    <name type="scientific">Coprococcus catus</name>
    <dbReference type="NCBI Taxonomy" id="116085"/>
    <lineage>
        <taxon>Bacteria</taxon>
        <taxon>Bacillati</taxon>
        <taxon>Bacillota</taxon>
        <taxon>Clostridia</taxon>
        <taxon>Lachnospirales</taxon>
        <taxon>Lachnospiraceae</taxon>
        <taxon>Coprococcus</taxon>
    </lineage>
</organism>
<dbReference type="RefSeq" id="WP_117541116.1">
    <property type="nucleotide sequence ID" value="NZ_QVFD01000014.1"/>
</dbReference>
<dbReference type="Pfam" id="PF01321">
    <property type="entry name" value="Creatinase_N"/>
    <property type="match status" value="1"/>
</dbReference>
<reference evidence="2 3" key="1">
    <citation type="submission" date="2018-08" db="EMBL/GenBank/DDBJ databases">
        <title>A genome reference for cultivated species of the human gut microbiota.</title>
        <authorList>
            <person name="Zou Y."/>
            <person name="Xue W."/>
            <person name="Luo G."/>
        </authorList>
    </citation>
    <scope>NUCLEOTIDE SEQUENCE [LARGE SCALE GENOMIC DNA]</scope>
    <source>
        <strain evidence="2 3">AM28-39</strain>
    </source>
</reference>
<proteinExistence type="predicted"/>
<protein>
    <recommendedName>
        <fullName evidence="1">Creatinase N-terminal domain-containing protein</fullName>
    </recommendedName>
</protein>
<dbReference type="PANTHER" id="PTHR46112:SF2">
    <property type="entry name" value="XAA-PRO AMINOPEPTIDASE P-RELATED"/>
    <property type="match status" value="1"/>
</dbReference>
<dbReference type="EMBL" id="QVFD01000014">
    <property type="protein sequence ID" value="RGC44673.1"/>
    <property type="molecule type" value="Genomic_DNA"/>
</dbReference>
<feature type="domain" description="Creatinase N-terminal" evidence="1">
    <location>
        <begin position="10"/>
        <end position="166"/>
    </location>
</feature>
<dbReference type="InterPro" id="IPR029149">
    <property type="entry name" value="Creatin/AminoP/Spt16_N"/>
</dbReference>
<dbReference type="InterPro" id="IPR050659">
    <property type="entry name" value="Peptidase_M24B"/>
</dbReference>
<sequence length="287" mass="32539">MAERDQKAIIQRLTEEMDKDNLDALILTSGDAVFYATGYASRDLYKNGQTGGTVAVVTKDGRTGIVVSEFARRTAEMAVDGVEIIFYPTWIYIEDYAIEGMEKEVQPDLNKTYKLALQFWPEKKEELRIGVQPSYLTPYAGQFLTDTFKEKNLVDIKQLLIEARAIKTPWEIEVLREAAHYSELTMNKVAKAIVPGMTEADVLQLFNITAFSWSPDIIDVANAHTIGENFTPSFIPPHTRINRGDISRLDGGNVIEQGPPEEIFVSPTQERTRQFLSRYLPEFTYNI</sequence>
<comment type="caution">
    <text evidence="2">The sequence shown here is derived from an EMBL/GenBank/DDBJ whole genome shotgun (WGS) entry which is preliminary data.</text>
</comment>
<dbReference type="InterPro" id="IPR036005">
    <property type="entry name" value="Creatinase/aminopeptidase-like"/>
</dbReference>
<dbReference type="InterPro" id="IPR000587">
    <property type="entry name" value="Creatinase_N"/>
</dbReference>
<evidence type="ECO:0000313" key="2">
    <source>
        <dbReference type="EMBL" id="RGC44673.1"/>
    </source>
</evidence>
<dbReference type="AlphaFoldDB" id="A0A3E2XJS2"/>
<evidence type="ECO:0000313" key="3">
    <source>
        <dbReference type="Proteomes" id="UP000261231"/>
    </source>
</evidence>
<dbReference type="SUPFAM" id="SSF53092">
    <property type="entry name" value="Creatinase/prolidase N-terminal domain"/>
    <property type="match status" value="1"/>
</dbReference>
<dbReference type="OrthoDB" id="9806388at2"/>
<accession>A0A3E2XJS2</accession>
<dbReference type="Gene3D" id="3.40.350.10">
    <property type="entry name" value="Creatinase/prolidase N-terminal domain"/>
    <property type="match status" value="1"/>
</dbReference>
<name>A0A3E2XJS2_9FIRM</name>
<dbReference type="SUPFAM" id="SSF55920">
    <property type="entry name" value="Creatinase/aminopeptidase"/>
    <property type="match status" value="1"/>
</dbReference>
<gene>
    <name evidence="2" type="ORF">DW747_12905</name>
</gene>